<accession>A0A2A9NF23</accession>
<evidence type="ECO:0000313" key="2">
    <source>
        <dbReference type="EMBL" id="PFH47924.1"/>
    </source>
</evidence>
<sequence length="479" mass="53194">MPGCLSVLGRFKLFPKRDRNSELKHTKRKAAGSLPVRNSMQQYGPDRVNEPLTSYPILIRNSSRHSRGGAASPNVLRKPRAPPTISTPLDDDFDAITTQDGTTDGGLTSGRKPAREGVRTRHGRLAGSWGTEMSSSPLDEDFDLVTYTYADTVGEVTEGRSVYSVQMLSPNRPGGARRLDTGVEGVTSVEQVTGGMDRRRDSRPRLSLESDRTPGAGEYYQGRVRERPGPKFEVVRSQVVEDSPDKTVTVSVWREQVNKPIGPNGERMSVHYYAPEEVLREDERGSASRQEPQNGWAEQMGDGKRSPQHPSTSSHRRSQVLNTTPDRLGHHYTGKRSPSIPRSPPYGRSPPRSSTPAHGNPQPFPQEYLVHSTPQDILPFQHTPFSGHQQSNSTIGDTSISSIKSLPTIQMEKILDSCEPSLIHIAPVLSSLGITREEHLRAIVRLSEETRDREVKEEALRMGMTVMEWAILLDKVQSM</sequence>
<dbReference type="AlphaFoldDB" id="A0A2A9NF23"/>
<feature type="region of interest" description="Disordered" evidence="1">
    <location>
        <begin position="280"/>
        <end position="399"/>
    </location>
</feature>
<feature type="compositionally biased region" description="Basic and acidic residues" evidence="1">
    <location>
        <begin position="196"/>
        <end position="212"/>
    </location>
</feature>
<keyword evidence="3" id="KW-1185">Reference proteome</keyword>
<feature type="region of interest" description="Disordered" evidence="1">
    <location>
        <begin position="194"/>
        <end position="222"/>
    </location>
</feature>
<evidence type="ECO:0000313" key="3">
    <source>
        <dbReference type="Proteomes" id="UP000242287"/>
    </source>
</evidence>
<dbReference type="OrthoDB" id="2989516at2759"/>
<evidence type="ECO:0000256" key="1">
    <source>
        <dbReference type="SAM" id="MobiDB-lite"/>
    </source>
</evidence>
<reference evidence="2 3" key="1">
    <citation type="submission" date="2014-02" db="EMBL/GenBank/DDBJ databases">
        <title>Transposable element dynamics among asymbiotic and ectomycorrhizal Amanita fungi.</title>
        <authorList>
            <consortium name="DOE Joint Genome Institute"/>
            <person name="Hess J."/>
            <person name="Skrede I."/>
            <person name="Wolfe B."/>
            <person name="LaButti K."/>
            <person name="Ohm R.A."/>
            <person name="Grigoriev I.V."/>
            <person name="Pringle A."/>
        </authorList>
    </citation>
    <scope>NUCLEOTIDE SEQUENCE [LARGE SCALE GENOMIC DNA]</scope>
    <source>
        <strain evidence="2 3">SKay4041</strain>
    </source>
</reference>
<gene>
    <name evidence="2" type="ORF">AMATHDRAFT_66552</name>
</gene>
<organism evidence="2 3">
    <name type="scientific">Amanita thiersii Skay4041</name>
    <dbReference type="NCBI Taxonomy" id="703135"/>
    <lineage>
        <taxon>Eukaryota</taxon>
        <taxon>Fungi</taxon>
        <taxon>Dikarya</taxon>
        <taxon>Basidiomycota</taxon>
        <taxon>Agaricomycotina</taxon>
        <taxon>Agaricomycetes</taxon>
        <taxon>Agaricomycetidae</taxon>
        <taxon>Agaricales</taxon>
        <taxon>Pluteineae</taxon>
        <taxon>Amanitaceae</taxon>
        <taxon>Amanita</taxon>
    </lineage>
</organism>
<dbReference type="EMBL" id="KZ302085">
    <property type="protein sequence ID" value="PFH47924.1"/>
    <property type="molecule type" value="Genomic_DNA"/>
</dbReference>
<proteinExistence type="predicted"/>
<feature type="compositionally biased region" description="Polar residues" evidence="1">
    <location>
        <begin position="383"/>
        <end position="399"/>
    </location>
</feature>
<feature type="compositionally biased region" description="Polar residues" evidence="1">
    <location>
        <begin position="308"/>
        <end position="325"/>
    </location>
</feature>
<dbReference type="STRING" id="703135.A0A2A9NF23"/>
<name>A0A2A9NF23_9AGAR</name>
<feature type="region of interest" description="Disordered" evidence="1">
    <location>
        <begin position="21"/>
        <end position="121"/>
    </location>
</feature>
<dbReference type="Proteomes" id="UP000242287">
    <property type="component" value="Unassembled WGS sequence"/>
</dbReference>
<protein>
    <submittedName>
        <fullName evidence="2">Uncharacterized protein</fullName>
    </submittedName>
</protein>